<dbReference type="AlphaFoldDB" id="A0A2A6BRL1"/>
<proteinExistence type="predicted"/>
<evidence type="ECO:0000313" key="2">
    <source>
        <dbReference type="Proteomes" id="UP000005239"/>
    </source>
</evidence>
<evidence type="ECO:0000313" key="1">
    <source>
        <dbReference type="EnsemblMetazoa" id="PPA06354.1"/>
    </source>
</evidence>
<reference evidence="1" key="2">
    <citation type="submission" date="2022-06" db="UniProtKB">
        <authorList>
            <consortium name="EnsemblMetazoa"/>
        </authorList>
    </citation>
    <scope>IDENTIFICATION</scope>
    <source>
        <strain evidence="1">PS312</strain>
    </source>
</reference>
<gene>
    <name evidence="1" type="primary">WBGene00095908</name>
</gene>
<reference evidence="2" key="1">
    <citation type="journal article" date="2008" name="Nat. Genet.">
        <title>The Pristionchus pacificus genome provides a unique perspective on nematode lifestyle and parasitism.</title>
        <authorList>
            <person name="Dieterich C."/>
            <person name="Clifton S.W."/>
            <person name="Schuster L.N."/>
            <person name="Chinwalla A."/>
            <person name="Delehaunty K."/>
            <person name="Dinkelacker I."/>
            <person name="Fulton L."/>
            <person name="Fulton R."/>
            <person name="Godfrey J."/>
            <person name="Minx P."/>
            <person name="Mitreva M."/>
            <person name="Roeseler W."/>
            <person name="Tian H."/>
            <person name="Witte H."/>
            <person name="Yang S.P."/>
            <person name="Wilson R.K."/>
            <person name="Sommer R.J."/>
        </authorList>
    </citation>
    <scope>NUCLEOTIDE SEQUENCE [LARGE SCALE GENOMIC DNA]</scope>
    <source>
        <strain evidence="2">PS312</strain>
    </source>
</reference>
<name>A0A2A6BRL1_PRIPA</name>
<protein>
    <submittedName>
        <fullName evidence="1">Uncharacterized protein</fullName>
    </submittedName>
</protein>
<accession>A0A2A6BRL1</accession>
<organism evidence="1 2">
    <name type="scientific">Pristionchus pacificus</name>
    <name type="common">Parasitic nematode worm</name>
    <dbReference type="NCBI Taxonomy" id="54126"/>
    <lineage>
        <taxon>Eukaryota</taxon>
        <taxon>Metazoa</taxon>
        <taxon>Ecdysozoa</taxon>
        <taxon>Nematoda</taxon>
        <taxon>Chromadorea</taxon>
        <taxon>Rhabditida</taxon>
        <taxon>Rhabditina</taxon>
        <taxon>Diplogasteromorpha</taxon>
        <taxon>Diplogasteroidea</taxon>
        <taxon>Neodiplogasteridae</taxon>
        <taxon>Pristionchus</taxon>
    </lineage>
</organism>
<accession>A0A8R1U798</accession>
<sequence>MQASFLLPLLLIAVVEQTSAAPYCPMPQIIKMEQYRNKNQDECLDLQEPEWYGFPTPISDDTFFDLCCKKKFCEAPHVMFFWCFIRPRVG</sequence>
<keyword evidence="2" id="KW-1185">Reference proteome</keyword>
<dbReference type="EnsemblMetazoa" id="PPA06354.1">
    <property type="protein sequence ID" value="PPA06354.1"/>
    <property type="gene ID" value="WBGene00095908"/>
</dbReference>
<dbReference type="Proteomes" id="UP000005239">
    <property type="component" value="Unassembled WGS sequence"/>
</dbReference>